<name>A0ABR1EI01_NECAM</name>
<dbReference type="Proteomes" id="UP001303046">
    <property type="component" value="Unassembled WGS sequence"/>
</dbReference>
<protein>
    <submittedName>
        <fullName evidence="1">Uncharacterized protein</fullName>
    </submittedName>
</protein>
<dbReference type="EMBL" id="JAVFWL010000006">
    <property type="protein sequence ID" value="KAK6762108.1"/>
    <property type="molecule type" value="Genomic_DNA"/>
</dbReference>
<gene>
    <name evidence="1" type="primary">Necator_chrX.g23157</name>
    <name evidence="1" type="ORF">RB195_022994</name>
</gene>
<sequence length="155" mass="17381">MGTVSTDANLHVLLGAAERIKFRLIGVQKNKSRRSGVPSVYDGTLLICGERVRKMRKVNGFGLFIVHPSIVFRTRSYHLVWPFFVSTLCAICNINCKAPTSAAKESELDVSYEALQEVFRNRKSFGKFVIGDFCAKQGKTKEEYRIGRFGLVASK</sequence>
<comment type="caution">
    <text evidence="1">The sequence shown here is derived from an EMBL/GenBank/DDBJ whole genome shotgun (WGS) entry which is preliminary data.</text>
</comment>
<accession>A0ABR1EI01</accession>
<evidence type="ECO:0000313" key="2">
    <source>
        <dbReference type="Proteomes" id="UP001303046"/>
    </source>
</evidence>
<proteinExistence type="predicted"/>
<keyword evidence="2" id="KW-1185">Reference proteome</keyword>
<evidence type="ECO:0000313" key="1">
    <source>
        <dbReference type="EMBL" id="KAK6762108.1"/>
    </source>
</evidence>
<organism evidence="1 2">
    <name type="scientific">Necator americanus</name>
    <name type="common">Human hookworm</name>
    <dbReference type="NCBI Taxonomy" id="51031"/>
    <lineage>
        <taxon>Eukaryota</taxon>
        <taxon>Metazoa</taxon>
        <taxon>Ecdysozoa</taxon>
        <taxon>Nematoda</taxon>
        <taxon>Chromadorea</taxon>
        <taxon>Rhabditida</taxon>
        <taxon>Rhabditina</taxon>
        <taxon>Rhabditomorpha</taxon>
        <taxon>Strongyloidea</taxon>
        <taxon>Ancylostomatidae</taxon>
        <taxon>Bunostominae</taxon>
        <taxon>Necator</taxon>
    </lineage>
</organism>
<reference evidence="1 2" key="1">
    <citation type="submission" date="2023-08" db="EMBL/GenBank/DDBJ databases">
        <title>A Necator americanus chromosomal reference genome.</title>
        <authorList>
            <person name="Ilik V."/>
            <person name="Petrzelkova K.J."/>
            <person name="Pardy F."/>
            <person name="Fuh T."/>
            <person name="Niatou-Singa F.S."/>
            <person name="Gouil Q."/>
            <person name="Baker L."/>
            <person name="Ritchie M.E."/>
            <person name="Jex A.R."/>
            <person name="Gazzola D."/>
            <person name="Li H."/>
            <person name="Toshio Fujiwara R."/>
            <person name="Zhan B."/>
            <person name="Aroian R.V."/>
            <person name="Pafco B."/>
            <person name="Schwarz E.M."/>
        </authorList>
    </citation>
    <scope>NUCLEOTIDE SEQUENCE [LARGE SCALE GENOMIC DNA]</scope>
    <source>
        <strain evidence="1 2">Aroian</strain>
        <tissue evidence="1">Whole animal</tissue>
    </source>
</reference>